<comment type="caution">
    <text evidence="10">The sequence shown here is derived from an EMBL/GenBank/DDBJ whole genome shotgun (WGS) entry which is preliminary data.</text>
</comment>
<name>A0A5C6F0P0_9BACT</name>
<keyword evidence="4" id="KW-0808">Transferase</keyword>
<dbReference type="EC" id="2.1.1.72" evidence="2"/>
<keyword evidence="3 10" id="KW-0489">Methyltransferase</keyword>
<dbReference type="GO" id="GO:0009307">
    <property type="term" value="P:DNA restriction-modification system"/>
    <property type="evidence" value="ECO:0007669"/>
    <property type="project" value="UniProtKB-KW"/>
</dbReference>
<keyword evidence="6" id="KW-0680">Restriction system</keyword>
<evidence type="ECO:0000313" key="11">
    <source>
        <dbReference type="Proteomes" id="UP000318288"/>
    </source>
</evidence>
<dbReference type="AlphaFoldDB" id="A0A5C6F0P0"/>
<accession>A0A5C6F0P0</accession>
<dbReference type="GO" id="GO:0008170">
    <property type="term" value="F:N-methyltransferase activity"/>
    <property type="evidence" value="ECO:0007669"/>
    <property type="project" value="InterPro"/>
</dbReference>
<dbReference type="InterPro" id="IPR051537">
    <property type="entry name" value="DNA_Adenine_Mtase"/>
</dbReference>
<gene>
    <name evidence="10" type="ORF">Poly51_35710</name>
</gene>
<dbReference type="InterPro" id="IPR029063">
    <property type="entry name" value="SAM-dependent_MTases_sf"/>
</dbReference>
<evidence type="ECO:0000256" key="4">
    <source>
        <dbReference type="ARBA" id="ARBA00022679"/>
    </source>
</evidence>
<proteinExistence type="inferred from homology"/>
<comment type="similarity">
    <text evidence="1">Belongs to the N(4)/N(6)-methyltransferase family.</text>
</comment>
<keyword evidence="5" id="KW-0949">S-adenosyl-L-methionine</keyword>
<evidence type="ECO:0000256" key="7">
    <source>
        <dbReference type="ARBA" id="ARBA00047942"/>
    </source>
</evidence>
<reference evidence="10 11" key="1">
    <citation type="submission" date="2019-02" db="EMBL/GenBank/DDBJ databases">
        <title>Deep-cultivation of Planctomycetes and their phenomic and genomic characterization uncovers novel biology.</title>
        <authorList>
            <person name="Wiegand S."/>
            <person name="Jogler M."/>
            <person name="Boedeker C."/>
            <person name="Pinto D."/>
            <person name="Vollmers J."/>
            <person name="Rivas-Marin E."/>
            <person name="Kohn T."/>
            <person name="Peeters S.H."/>
            <person name="Heuer A."/>
            <person name="Rast P."/>
            <person name="Oberbeckmann S."/>
            <person name="Bunk B."/>
            <person name="Jeske O."/>
            <person name="Meyerdierks A."/>
            <person name="Storesund J.E."/>
            <person name="Kallscheuer N."/>
            <person name="Luecker S."/>
            <person name="Lage O.M."/>
            <person name="Pohl T."/>
            <person name="Merkel B.J."/>
            <person name="Hornburger P."/>
            <person name="Mueller R.-W."/>
            <person name="Bruemmer F."/>
            <person name="Labrenz M."/>
            <person name="Spormann A.M."/>
            <person name="Op Den Camp H."/>
            <person name="Overmann J."/>
            <person name="Amann R."/>
            <person name="Jetten M.S.M."/>
            <person name="Mascher T."/>
            <person name="Medema M.H."/>
            <person name="Devos D.P."/>
            <person name="Kaster A.-K."/>
            <person name="Ovreas L."/>
            <person name="Rohde M."/>
            <person name="Galperin M.Y."/>
            <person name="Jogler C."/>
        </authorList>
    </citation>
    <scope>NUCLEOTIDE SEQUENCE [LARGE SCALE GENOMIC DNA]</scope>
    <source>
        <strain evidence="10 11">Poly51</strain>
    </source>
</reference>
<protein>
    <recommendedName>
        <fullName evidence="2">site-specific DNA-methyltransferase (adenine-specific)</fullName>
        <ecNumber evidence="2">2.1.1.72</ecNumber>
    </recommendedName>
</protein>
<organism evidence="10 11">
    <name type="scientific">Rubripirellula tenax</name>
    <dbReference type="NCBI Taxonomy" id="2528015"/>
    <lineage>
        <taxon>Bacteria</taxon>
        <taxon>Pseudomonadati</taxon>
        <taxon>Planctomycetota</taxon>
        <taxon>Planctomycetia</taxon>
        <taxon>Pirellulales</taxon>
        <taxon>Pirellulaceae</taxon>
        <taxon>Rubripirellula</taxon>
    </lineage>
</organism>
<dbReference type="SUPFAM" id="SSF53335">
    <property type="entry name" value="S-adenosyl-L-methionine-dependent methyltransferases"/>
    <property type="match status" value="1"/>
</dbReference>
<dbReference type="InterPro" id="IPR003356">
    <property type="entry name" value="DNA_methylase_A-5"/>
</dbReference>
<dbReference type="GO" id="GO:0009007">
    <property type="term" value="F:site-specific DNA-methyltransferase (adenine-specific) activity"/>
    <property type="evidence" value="ECO:0007669"/>
    <property type="project" value="UniProtKB-EC"/>
</dbReference>
<dbReference type="Pfam" id="PF02384">
    <property type="entry name" value="N6_Mtase"/>
    <property type="match status" value="1"/>
</dbReference>
<evidence type="ECO:0000256" key="8">
    <source>
        <dbReference type="SAM" id="Coils"/>
    </source>
</evidence>
<sequence length="118" mass="13855">MLKKCKRTDDVLFINAEKHFKKGKRQNFLSDTHIDKIIDTYQHRRIEDRFSARIEMSKIADEEDYNLNISRYVSTAEPEVQIDLAETHRKLVAIEAEIEKAKSEHNSYLKELGLPPLP</sequence>
<evidence type="ECO:0000259" key="9">
    <source>
        <dbReference type="Pfam" id="PF02384"/>
    </source>
</evidence>
<feature type="coiled-coil region" evidence="8">
    <location>
        <begin position="84"/>
        <end position="111"/>
    </location>
</feature>
<dbReference type="GO" id="GO:0032259">
    <property type="term" value="P:methylation"/>
    <property type="evidence" value="ECO:0007669"/>
    <property type="project" value="UniProtKB-KW"/>
</dbReference>
<evidence type="ECO:0000256" key="6">
    <source>
        <dbReference type="ARBA" id="ARBA00022747"/>
    </source>
</evidence>
<evidence type="ECO:0000313" key="10">
    <source>
        <dbReference type="EMBL" id="TWU54852.1"/>
    </source>
</evidence>
<dbReference type="Proteomes" id="UP000318288">
    <property type="component" value="Unassembled WGS sequence"/>
</dbReference>
<evidence type="ECO:0000256" key="5">
    <source>
        <dbReference type="ARBA" id="ARBA00022691"/>
    </source>
</evidence>
<keyword evidence="11" id="KW-1185">Reference proteome</keyword>
<dbReference type="GO" id="GO:0003677">
    <property type="term" value="F:DNA binding"/>
    <property type="evidence" value="ECO:0007669"/>
    <property type="project" value="InterPro"/>
</dbReference>
<dbReference type="EMBL" id="SJPW01000004">
    <property type="protein sequence ID" value="TWU54852.1"/>
    <property type="molecule type" value="Genomic_DNA"/>
</dbReference>
<feature type="domain" description="DNA methylase adenine-specific" evidence="9">
    <location>
        <begin position="2"/>
        <end position="77"/>
    </location>
</feature>
<keyword evidence="8" id="KW-0175">Coiled coil</keyword>
<dbReference type="PANTHER" id="PTHR42933:SF1">
    <property type="entry name" value="SITE-SPECIFIC DNA-METHYLTRANSFERASE (ADENINE-SPECIFIC)"/>
    <property type="match status" value="1"/>
</dbReference>
<evidence type="ECO:0000256" key="1">
    <source>
        <dbReference type="ARBA" id="ARBA00006594"/>
    </source>
</evidence>
<dbReference type="Gene3D" id="3.40.50.150">
    <property type="entry name" value="Vaccinia Virus protein VP39"/>
    <property type="match status" value="1"/>
</dbReference>
<comment type="catalytic activity">
    <reaction evidence="7">
        <text>a 2'-deoxyadenosine in DNA + S-adenosyl-L-methionine = an N(6)-methyl-2'-deoxyadenosine in DNA + S-adenosyl-L-homocysteine + H(+)</text>
        <dbReference type="Rhea" id="RHEA:15197"/>
        <dbReference type="Rhea" id="RHEA-COMP:12418"/>
        <dbReference type="Rhea" id="RHEA-COMP:12419"/>
        <dbReference type="ChEBI" id="CHEBI:15378"/>
        <dbReference type="ChEBI" id="CHEBI:57856"/>
        <dbReference type="ChEBI" id="CHEBI:59789"/>
        <dbReference type="ChEBI" id="CHEBI:90615"/>
        <dbReference type="ChEBI" id="CHEBI:90616"/>
        <dbReference type="EC" id="2.1.1.72"/>
    </reaction>
</comment>
<evidence type="ECO:0000256" key="3">
    <source>
        <dbReference type="ARBA" id="ARBA00022603"/>
    </source>
</evidence>
<evidence type="ECO:0000256" key="2">
    <source>
        <dbReference type="ARBA" id="ARBA00011900"/>
    </source>
</evidence>
<dbReference type="PANTHER" id="PTHR42933">
    <property type="entry name" value="SLR6095 PROTEIN"/>
    <property type="match status" value="1"/>
</dbReference>